<protein>
    <submittedName>
        <fullName evidence="1">Uncharacterized protein</fullName>
    </submittedName>
</protein>
<comment type="caution">
    <text evidence="1">The sequence shown here is derived from an EMBL/GenBank/DDBJ whole genome shotgun (WGS) entry which is preliminary data.</text>
</comment>
<name>A0A9P5MTN7_9AGAM</name>
<keyword evidence="2" id="KW-1185">Reference proteome</keyword>
<organism evidence="1 2">
    <name type="scientific">Russula ochroleuca</name>
    <dbReference type="NCBI Taxonomy" id="152965"/>
    <lineage>
        <taxon>Eukaryota</taxon>
        <taxon>Fungi</taxon>
        <taxon>Dikarya</taxon>
        <taxon>Basidiomycota</taxon>
        <taxon>Agaricomycotina</taxon>
        <taxon>Agaricomycetes</taxon>
        <taxon>Russulales</taxon>
        <taxon>Russulaceae</taxon>
        <taxon>Russula</taxon>
    </lineage>
</organism>
<accession>A0A9P5MTN7</accession>
<dbReference type="EMBL" id="WHVB01000011">
    <property type="protein sequence ID" value="KAF8478529.1"/>
    <property type="molecule type" value="Genomic_DNA"/>
</dbReference>
<dbReference type="OrthoDB" id="2443965at2759"/>
<sequence length="328" mass="36525">MSPHDQDAGRSCVEACHSNEDTGVTQCTHKHDGITHGIPHHCLVLFLSQTATVLDSFDIKGFHRKGAYQVKPNRSSSHYARDTVMYSLSRVVGPYKTASSQRCTAHNALLARLGYFVESRPHGGEGVIKCDGGDYAVITHVNHATAFSRIFWILDSQACNEADGNVEECSPYKLNLSHTIDLGVRRPVSLRKAMFNADNVWSSKMLLTCAKYRSQDDSKGSLRTQNGTKDRVTACWNVRRVRKTRVDGEPKQNHLTYMTASATRPVLWGYAKLNQHIKDDSRKIGVVLMLWFDVLGGGHAQFKASVWDVVNEQNFSGHPPDDSIGDTH</sequence>
<gene>
    <name evidence="1" type="ORF">DFH94DRAFT_845716</name>
</gene>
<dbReference type="Proteomes" id="UP000759537">
    <property type="component" value="Unassembled WGS sequence"/>
</dbReference>
<evidence type="ECO:0000313" key="1">
    <source>
        <dbReference type="EMBL" id="KAF8478529.1"/>
    </source>
</evidence>
<dbReference type="AlphaFoldDB" id="A0A9P5MTN7"/>
<reference evidence="1" key="2">
    <citation type="journal article" date="2020" name="Nat. Commun.">
        <title>Large-scale genome sequencing of mycorrhizal fungi provides insights into the early evolution of symbiotic traits.</title>
        <authorList>
            <person name="Miyauchi S."/>
            <person name="Kiss E."/>
            <person name="Kuo A."/>
            <person name="Drula E."/>
            <person name="Kohler A."/>
            <person name="Sanchez-Garcia M."/>
            <person name="Morin E."/>
            <person name="Andreopoulos B."/>
            <person name="Barry K.W."/>
            <person name="Bonito G."/>
            <person name="Buee M."/>
            <person name="Carver A."/>
            <person name="Chen C."/>
            <person name="Cichocki N."/>
            <person name="Clum A."/>
            <person name="Culley D."/>
            <person name="Crous P.W."/>
            <person name="Fauchery L."/>
            <person name="Girlanda M."/>
            <person name="Hayes R.D."/>
            <person name="Keri Z."/>
            <person name="LaButti K."/>
            <person name="Lipzen A."/>
            <person name="Lombard V."/>
            <person name="Magnuson J."/>
            <person name="Maillard F."/>
            <person name="Murat C."/>
            <person name="Nolan M."/>
            <person name="Ohm R.A."/>
            <person name="Pangilinan J."/>
            <person name="Pereira M.F."/>
            <person name="Perotto S."/>
            <person name="Peter M."/>
            <person name="Pfister S."/>
            <person name="Riley R."/>
            <person name="Sitrit Y."/>
            <person name="Stielow J.B."/>
            <person name="Szollosi G."/>
            <person name="Zifcakova L."/>
            <person name="Stursova M."/>
            <person name="Spatafora J.W."/>
            <person name="Tedersoo L."/>
            <person name="Vaario L.M."/>
            <person name="Yamada A."/>
            <person name="Yan M."/>
            <person name="Wang P."/>
            <person name="Xu J."/>
            <person name="Bruns T."/>
            <person name="Baldrian P."/>
            <person name="Vilgalys R."/>
            <person name="Dunand C."/>
            <person name="Henrissat B."/>
            <person name="Grigoriev I.V."/>
            <person name="Hibbett D."/>
            <person name="Nagy L.G."/>
            <person name="Martin F.M."/>
        </authorList>
    </citation>
    <scope>NUCLEOTIDE SEQUENCE</scope>
    <source>
        <strain evidence="1">Prilba</strain>
    </source>
</reference>
<proteinExistence type="predicted"/>
<reference evidence="1" key="1">
    <citation type="submission" date="2019-10" db="EMBL/GenBank/DDBJ databases">
        <authorList>
            <consortium name="DOE Joint Genome Institute"/>
            <person name="Kuo A."/>
            <person name="Miyauchi S."/>
            <person name="Kiss E."/>
            <person name="Drula E."/>
            <person name="Kohler A."/>
            <person name="Sanchez-Garcia M."/>
            <person name="Andreopoulos B."/>
            <person name="Barry K.W."/>
            <person name="Bonito G."/>
            <person name="Buee M."/>
            <person name="Carver A."/>
            <person name="Chen C."/>
            <person name="Cichocki N."/>
            <person name="Clum A."/>
            <person name="Culley D."/>
            <person name="Crous P.W."/>
            <person name="Fauchery L."/>
            <person name="Girlanda M."/>
            <person name="Hayes R."/>
            <person name="Keri Z."/>
            <person name="LaButti K."/>
            <person name="Lipzen A."/>
            <person name="Lombard V."/>
            <person name="Magnuson J."/>
            <person name="Maillard F."/>
            <person name="Morin E."/>
            <person name="Murat C."/>
            <person name="Nolan M."/>
            <person name="Ohm R."/>
            <person name="Pangilinan J."/>
            <person name="Pereira M."/>
            <person name="Perotto S."/>
            <person name="Peter M."/>
            <person name="Riley R."/>
            <person name="Sitrit Y."/>
            <person name="Stielow B."/>
            <person name="Szollosi G."/>
            <person name="Zifcakova L."/>
            <person name="Stursova M."/>
            <person name="Spatafora J.W."/>
            <person name="Tedersoo L."/>
            <person name="Vaario L.-M."/>
            <person name="Yamada A."/>
            <person name="Yan M."/>
            <person name="Wang P."/>
            <person name="Xu J."/>
            <person name="Bruns T."/>
            <person name="Baldrian P."/>
            <person name="Vilgalys R."/>
            <person name="Henrissat B."/>
            <person name="Grigoriev I.V."/>
            <person name="Hibbett D."/>
            <person name="Nagy L.G."/>
            <person name="Martin F.M."/>
        </authorList>
    </citation>
    <scope>NUCLEOTIDE SEQUENCE</scope>
    <source>
        <strain evidence="1">Prilba</strain>
    </source>
</reference>
<evidence type="ECO:0000313" key="2">
    <source>
        <dbReference type="Proteomes" id="UP000759537"/>
    </source>
</evidence>